<feature type="region of interest" description="Disordered" evidence="2">
    <location>
        <begin position="332"/>
        <end position="360"/>
    </location>
</feature>
<feature type="coiled-coil region" evidence="1">
    <location>
        <begin position="126"/>
        <end position="189"/>
    </location>
</feature>
<dbReference type="WBParaSite" id="MCU_002803-RB">
    <property type="protein sequence ID" value="MCU_002803-RB"/>
    <property type="gene ID" value="MCU_002803"/>
</dbReference>
<sequence length="512" mass="57344">MNTRAGVVTNVRGVANGGTVNKLDEGEETLSRELESHKELIRQHARTICIMEERLVNMAKQLSDARAEALLLRKENHERNSQKTVRSLGLQVDIGISHFGWNHDAPVLLNNAPETVKLRNAVKAIREGETAELTRLRGQVAAAEARISDAASLACEEHKVEAEAAAERNRRLQSQLDEARLHLQQLTAATKVLKRTISEQNKAFERTQAVAQGYHDALVSESAKVASLQLERNQDSVQPTSKSPSCRLESLRRQEELVRLGITCQGERHGQTIAAQRIALGDLRQRLHQLAASGPRGLTPNNLISLEEAHRREILNLRRQLHELHSRLTNADACVSASPQSRSQKQSTGTPDRLPTGLQVKGKDAHKISLKAIIEALQATERDYFELLVIFGRFFAKSTTPTLWRSWLGISAEERNQLKKDRQQFARSVAHKLSLLIGQLKRNASVIQSYEKRLASLSVNPLRLVRDYEISPLLKENILALDEIHNSAEAMEKEKNRNKTKPSNERVSNDAL</sequence>
<evidence type="ECO:0000256" key="1">
    <source>
        <dbReference type="SAM" id="Coils"/>
    </source>
</evidence>
<evidence type="ECO:0000313" key="3">
    <source>
        <dbReference type="WBParaSite" id="MCU_002803-RB"/>
    </source>
</evidence>
<accession>A0A5K3ESP7</accession>
<name>A0A5K3ESP7_MESCO</name>
<feature type="region of interest" description="Disordered" evidence="2">
    <location>
        <begin position="490"/>
        <end position="512"/>
    </location>
</feature>
<feature type="compositionally biased region" description="Polar residues" evidence="2">
    <location>
        <begin position="337"/>
        <end position="350"/>
    </location>
</feature>
<reference evidence="3" key="1">
    <citation type="submission" date="2019-11" db="UniProtKB">
        <authorList>
            <consortium name="WormBaseParasite"/>
        </authorList>
    </citation>
    <scope>IDENTIFICATION</scope>
</reference>
<evidence type="ECO:0000256" key="2">
    <source>
        <dbReference type="SAM" id="MobiDB-lite"/>
    </source>
</evidence>
<proteinExistence type="predicted"/>
<dbReference type="AlphaFoldDB" id="A0A5K3ESP7"/>
<protein>
    <submittedName>
        <fullName evidence="3">Coiled-coil domain-containing protein 150</fullName>
    </submittedName>
</protein>
<organism evidence="3">
    <name type="scientific">Mesocestoides corti</name>
    <name type="common">Flatworm</name>
    <dbReference type="NCBI Taxonomy" id="53468"/>
    <lineage>
        <taxon>Eukaryota</taxon>
        <taxon>Metazoa</taxon>
        <taxon>Spiralia</taxon>
        <taxon>Lophotrochozoa</taxon>
        <taxon>Platyhelminthes</taxon>
        <taxon>Cestoda</taxon>
        <taxon>Eucestoda</taxon>
        <taxon>Cyclophyllidea</taxon>
        <taxon>Mesocestoididae</taxon>
        <taxon>Mesocestoides</taxon>
    </lineage>
</organism>
<keyword evidence="1" id="KW-0175">Coiled coil</keyword>